<reference evidence="6 7" key="1">
    <citation type="journal article" date="2017" name="Mol. Plant">
        <title>The Genome of Medicinal Plant Macleaya cordata Provides New Insights into Benzylisoquinoline Alkaloids Metabolism.</title>
        <authorList>
            <person name="Liu X."/>
            <person name="Liu Y."/>
            <person name="Huang P."/>
            <person name="Ma Y."/>
            <person name="Qing Z."/>
            <person name="Tang Q."/>
            <person name="Cao H."/>
            <person name="Cheng P."/>
            <person name="Zheng Y."/>
            <person name="Yuan Z."/>
            <person name="Zhou Y."/>
            <person name="Liu J."/>
            <person name="Tang Z."/>
            <person name="Zhuo Y."/>
            <person name="Zhang Y."/>
            <person name="Yu L."/>
            <person name="Huang J."/>
            <person name="Yang P."/>
            <person name="Peng Q."/>
            <person name="Zhang J."/>
            <person name="Jiang W."/>
            <person name="Zhang Z."/>
            <person name="Lin K."/>
            <person name="Ro D.K."/>
            <person name="Chen X."/>
            <person name="Xiong X."/>
            <person name="Shang Y."/>
            <person name="Huang S."/>
            <person name="Zeng J."/>
        </authorList>
    </citation>
    <scope>NUCLEOTIDE SEQUENCE [LARGE SCALE GENOMIC DNA]</scope>
    <source>
        <strain evidence="7">cv. BLH2017</strain>
        <tissue evidence="6">Root</tissue>
    </source>
</reference>
<keyword evidence="7" id="KW-1185">Reference proteome</keyword>
<dbReference type="OMA" id="IFYLWFD"/>
<dbReference type="InParanoid" id="A0A200PUK7"/>
<evidence type="ECO:0000256" key="4">
    <source>
        <dbReference type="ARBA" id="ARBA00023136"/>
    </source>
</evidence>
<sequence>MLLAVAGSLFYVWFQPKLPSFHIQSVKTPIFNVTVTPDGTFLDAQTDVKFEATNPNTKIDFYFGQTQVRMTVEDDVDIGSATIPEFTQGRKNTTILKFETNVKKLLIDDESGRRLKDRIRSKMMVVNVEVRTRVGVGLEKWKLGKMAVVVMCEDVRVKQVEGGDTPKCAINLFKW</sequence>
<dbReference type="InterPro" id="IPR004864">
    <property type="entry name" value="LEA_2"/>
</dbReference>
<organism evidence="6 7">
    <name type="scientific">Macleaya cordata</name>
    <name type="common">Five-seeded plume-poppy</name>
    <name type="synonym">Bocconia cordata</name>
    <dbReference type="NCBI Taxonomy" id="56857"/>
    <lineage>
        <taxon>Eukaryota</taxon>
        <taxon>Viridiplantae</taxon>
        <taxon>Streptophyta</taxon>
        <taxon>Embryophyta</taxon>
        <taxon>Tracheophyta</taxon>
        <taxon>Spermatophyta</taxon>
        <taxon>Magnoliopsida</taxon>
        <taxon>Ranunculales</taxon>
        <taxon>Papaveraceae</taxon>
        <taxon>Papaveroideae</taxon>
        <taxon>Macleaya</taxon>
    </lineage>
</organism>
<name>A0A200PUK7_MACCD</name>
<keyword evidence="2" id="KW-0812">Transmembrane</keyword>
<dbReference type="PANTHER" id="PTHR31234:SF35">
    <property type="entry name" value="LATE EMBRYOGENESIS ABUNDANT (LEA) HYDROXYPROLINE-RICH GLYCOPROTEIN FAMILY"/>
    <property type="match status" value="1"/>
</dbReference>
<protein>
    <submittedName>
        <fullName evidence="6">Late embryogenesis abundant protein</fullName>
    </submittedName>
</protein>
<gene>
    <name evidence="6" type="ORF">BVC80_9079g41</name>
</gene>
<dbReference type="EMBL" id="MVGT01004035">
    <property type="protein sequence ID" value="OVA01903.1"/>
    <property type="molecule type" value="Genomic_DNA"/>
</dbReference>
<comment type="caution">
    <text evidence="6">The sequence shown here is derived from an EMBL/GenBank/DDBJ whole genome shotgun (WGS) entry which is preliminary data.</text>
</comment>
<dbReference type="InterPro" id="IPR044839">
    <property type="entry name" value="NDR1-like"/>
</dbReference>
<evidence type="ECO:0000256" key="2">
    <source>
        <dbReference type="ARBA" id="ARBA00022692"/>
    </source>
</evidence>
<evidence type="ECO:0000313" key="6">
    <source>
        <dbReference type="EMBL" id="OVA01903.1"/>
    </source>
</evidence>
<evidence type="ECO:0000256" key="1">
    <source>
        <dbReference type="ARBA" id="ARBA00004167"/>
    </source>
</evidence>
<keyword evidence="3" id="KW-1133">Transmembrane helix</keyword>
<dbReference type="GO" id="GO:0098542">
    <property type="term" value="P:defense response to other organism"/>
    <property type="evidence" value="ECO:0007669"/>
    <property type="project" value="InterPro"/>
</dbReference>
<evidence type="ECO:0000256" key="3">
    <source>
        <dbReference type="ARBA" id="ARBA00022989"/>
    </source>
</evidence>
<keyword evidence="4" id="KW-0472">Membrane</keyword>
<dbReference type="STRING" id="56857.A0A200PUK7"/>
<evidence type="ECO:0000313" key="7">
    <source>
        <dbReference type="Proteomes" id="UP000195402"/>
    </source>
</evidence>
<feature type="domain" description="Late embryogenesis abundant protein LEA-2 subgroup" evidence="5">
    <location>
        <begin position="50"/>
        <end position="137"/>
    </location>
</feature>
<proteinExistence type="predicted"/>
<dbReference type="Proteomes" id="UP000195402">
    <property type="component" value="Unassembled WGS sequence"/>
</dbReference>
<evidence type="ECO:0000259" key="5">
    <source>
        <dbReference type="Pfam" id="PF03168"/>
    </source>
</evidence>
<dbReference type="GO" id="GO:0005886">
    <property type="term" value="C:plasma membrane"/>
    <property type="evidence" value="ECO:0007669"/>
    <property type="project" value="TreeGrafter"/>
</dbReference>
<dbReference type="AlphaFoldDB" id="A0A200PUK7"/>
<dbReference type="PANTHER" id="PTHR31234">
    <property type="entry name" value="LATE EMBRYOGENESIS ABUNDANT (LEA) HYDROXYPROLINE-RICH GLYCOPROTEIN FAMILY"/>
    <property type="match status" value="1"/>
</dbReference>
<comment type="subcellular location">
    <subcellularLocation>
        <location evidence="1">Membrane</location>
        <topology evidence="1">Single-pass membrane protein</topology>
    </subcellularLocation>
</comment>
<dbReference type="OrthoDB" id="777695at2759"/>
<accession>A0A200PUK7</accession>
<dbReference type="Pfam" id="PF03168">
    <property type="entry name" value="LEA_2"/>
    <property type="match status" value="1"/>
</dbReference>